<keyword evidence="13" id="KW-0732">Signal</keyword>
<evidence type="ECO:0000256" key="12">
    <source>
        <dbReference type="SAM" id="MobiDB-lite"/>
    </source>
</evidence>
<evidence type="ECO:0000259" key="14">
    <source>
        <dbReference type="SMART" id="SM00965"/>
    </source>
</evidence>
<keyword evidence="4" id="KW-0406">Ion transport</keyword>
<dbReference type="Pfam" id="PF07660">
    <property type="entry name" value="STN"/>
    <property type="match status" value="1"/>
</dbReference>
<dbReference type="InterPro" id="IPR039426">
    <property type="entry name" value="TonB-dep_rcpt-like"/>
</dbReference>
<keyword evidence="16" id="KW-1185">Reference proteome</keyword>
<evidence type="ECO:0000256" key="13">
    <source>
        <dbReference type="SAM" id="SignalP"/>
    </source>
</evidence>
<dbReference type="PROSITE" id="PS52016">
    <property type="entry name" value="TONB_DEPENDENT_REC_3"/>
    <property type="match status" value="1"/>
</dbReference>
<keyword evidence="15" id="KW-0675">Receptor</keyword>
<keyword evidence="8 10" id="KW-0472">Membrane</keyword>
<evidence type="ECO:0000256" key="4">
    <source>
        <dbReference type="ARBA" id="ARBA00022496"/>
    </source>
</evidence>
<dbReference type="Gene3D" id="3.55.50.30">
    <property type="match status" value="1"/>
</dbReference>
<dbReference type="PANTHER" id="PTHR47234">
    <property type="match status" value="1"/>
</dbReference>
<evidence type="ECO:0000256" key="5">
    <source>
        <dbReference type="ARBA" id="ARBA00022692"/>
    </source>
</evidence>
<keyword evidence="2 10" id="KW-0813">Transport</keyword>
<dbReference type="Gene3D" id="2.40.170.20">
    <property type="entry name" value="TonB-dependent receptor, beta-barrel domain"/>
    <property type="match status" value="1"/>
</dbReference>
<evidence type="ECO:0000256" key="10">
    <source>
        <dbReference type="PROSITE-ProRule" id="PRU01360"/>
    </source>
</evidence>
<comment type="similarity">
    <text evidence="10 11">Belongs to the TonB-dependent receptor family.</text>
</comment>
<dbReference type="RefSeq" id="WP_161814064.1">
    <property type="nucleotide sequence ID" value="NZ_BLJN01000004.1"/>
</dbReference>
<evidence type="ECO:0000256" key="6">
    <source>
        <dbReference type="ARBA" id="ARBA00023004"/>
    </source>
</evidence>
<dbReference type="SUPFAM" id="SSF56935">
    <property type="entry name" value="Porins"/>
    <property type="match status" value="1"/>
</dbReference>
<dbReference type="SMART" id="SM00965">
    <property type="entry name" value="STN"/>
    <property type="match status" value="1"/>
</dbReference>
<dbReference type="PANTHER" id="PTHR47234:SF2">
    <property type="entry name" value="TONB-DEPENDENT RECEPTOR"/>
    <property type="match status" value="1"/>
</dbReference>
<feature type="compositionally biased region" description="Polar residues" evidence="12">
    <location>
        <begin position="126"/>
        <end position="140"/>
    </location>
</feature>
<evidence type="ECO:0000313" key="15">
    <source>
        <dbReference type="EMBL" id="GFE82414.1"/>
    </source>
</evidence>
<dbReference type="InterPro" id="IPR011662">
    <property type="entry name" value="Secretin/TonB_short_N"/>
</dbReference>
<evidence type="ECO:0000256" key="2">
    <source>
        <dbReference type="ARBA" id="ARBA00022448"/>
    </source>
</evidence>
<proteinExistence type="inferred from homology"/>
<evidence type="ECO:0000256" key="8">
    <source>
        <dbReference type="ARBA" id="ARBA00023136"/>
    </source>
</evidence>
<dbReference type="GO" id="GO:0006826">
    <property type="term" value="P:iron ion transport"/>
    <property type="evidence" value="ECO:0007669"/>
    <property type="project" value="UniProtKB-KW"/>
</dbReference>
<feature type="signal peptide" evidence="13">
    <location>
        <begin position="1"/>
        <end position="25"/>
    </location>
</feature>
<keyword evidence="5 10" id="KW-0812">Transmembrane</keyword>
<evidence type="ECO:0000256" key="3">
    <source>
        <dbReference type="ARBA" id="ARBA00022452"/>
    </source>
</evidence>
<keyword evidence="3 10" id="KW-1134">Transmembrane beta strand</keyword>
<comment type="caution">
    <text evidence="15">The sequence shown here is derived from an EMBL/GenBank/DDBJ whole genome shotgun (WGS) entry which is preliminary data.</text>
</comment>
<gene>
    <name evidence="15" type="ORF">GCM10011487_44140</name>
</gene>
<organism evidence="15 16">
    <name type="scientific">Steroidobacter agaridevorans</name>
    <dbReference type="NCBI Taxonomy" id="2695856"/>
    <lineage>
        <taxon>Bacteria</taxon>
        <taxon>Pseudomonadati</taxon>
        <taxon>Pseudomonadota</taxon>
        <taxon>Gammaproteobacteria</taxon>
        <taxon>Steroidobacterales</taxon>
        <taxon>Steroidobacteraceae</taxon>
        <taxon>Steroidobacter</taxon>
    </lineage>
</organism>
<keyword evidence="9 10" id="KW-0998">Cell outer membrane</keyword>
<evidence type="ECO:0000256" key="7">
    <source>
        <dbReference type="ARBA" id="ARBA00023077"/>
    </source>
</evidence>
<name>A0A829YGN7_9GAMM</name>
<evidence type="ECO:0000256" key="11">
    <source>
        <dbReference type="RuleBase" id="RU003357"/>
    </source>
</evidence>
<feature type="chain" id="PRO_5032364042" evidence="13">
    <location>
        <begin position="26"/>
        <end position="986"/>
    </location>
</feature>
<dbReference type="InterPro" id="IPR036942">
    <property type="entry name" value="Beta-barrel_TonB_sf"/>
</dbReference>
<reference evidence="16" key="1">
    <citation type="submission" date="2020-01" db="EMBL/GenBank/DDBJ databases">
        <title>'Steroidobacter agaridevorans' sp. nov., agar-degrading bacteria isolated from rhizosphere soils.</title>
        <authorList>
            <person name="Ikenaga M."/>
            <person name="Kataoka M."/>
            <person name="Murouchi A."/>
            <person name="Katsuragi S."/>
            <person name="Sakai M."/>
        </authorList>
    </citation>
    <scope>NUCLEOTIDE SEQUENCE [LARGE SCALE GENOMIC DNA]</scope>
    <source>
        <strain evidence="16">YU21-B</strain>
    </source>
</reference>
<accession>A0A829YGN7</accession>
<protein>
    <submittedName>
        <fullName evidence="15">TonB-dependent receptor</fullName>
    </submittedName>
</protein>
<dbReference type="InterPro" id="IPR037066">
    <property type="entry name" value="Plug_dom_sf"/>
</dbReference>
<feature type="domain" description="Secretin/TonB short N-terminal" evidence="14">
    <location>
        <begin position="51"/>
        <end position="102"/>
    </location>
</feature>
<sequence>MRMSVAAAVACLLTTGLSIADQANAAIRKSTNIEAQGLGPALRQFAKQRDIQIIYRSDVVGDRQTSGAVGDLTVEEALHQLLNGTGLTYLHLDDHGITIVPSAEASVPTSRRASWSPFRLAQVESSSTLPAQAPSPSQQKADPAVSELEELVVTGTLIRGAEAPIGTNVVGLTQEDIVATGAMSANDALTRIPQVTSAFLSTPNLSSNDQGVQSIRPNLRDLGRASGTTTLVIVDGHRVAGGGGLDPDVIPPGVLERVEVVPDGGSSIYGSDAIGGTINFITRKSVDGVEAIVRHGFGEEGYSATDVSLTAGNIWDTGSGYVSYAYATNDAIRGRDREFITGLPVYCAPGTILANGTTYAVSSRAPGTSTVCDQSDDISMWPEQERHNVFAAFTQELGESLSFDLRSFYMRRETTSFFSQRGDTLELNVTNQNPYFQSMAGETSHTVRTTFAGVIDNEAHMLREEFSVTPSLNWRLPADWELRLLGGYQTSNFTSRVPTVDQAALVAGLAGTTTATALNPYNLGASSPAVLGSLLRESFTGGGEERLYNGRAIAEGPVFSLPAGDVRFALGLEYVREEATSGSLGTALPGEGENLPKVMPDYSRDINSVFGEVNAPIVAPESATSWVYSLSVAVSARYDDYSDVGGTFNPKIGVTYEPVDWVKLRGNWGTSFNAPTPGQRSALQAAGALPAPLMIPQNAVWSVVLAGMAPDVQPQTADIWSIGVDILPPAVPGLTLSATYYNIYLKDMIGLLPFPVAYQPALAPYLQDNQTCATVLPRFGSLPGNPALLTVADVCALDPNATLAVLDLRQQNLGELKQDGIDFNLSYQRPVSFGAITASLAGTYTLHRENAIAAGAEFVSTLDEPGESRFFLSATLGAQVGALTGAVSLSQRQGYDLGPPVTNAPSVLDPVVRTQTSVDSFRTVDLFFNYDLPSSVAEQLSLTLNVSNVLDEEPPFFNGCQSVSLCGYTNGSTLGRVVTLGVRSKW</sequence>
<dbReference type="InterPro" id="IPR000531">
    <property type="entry name" value="Beta-barrel_TonB"/>
</dbReference>
<dbReference type="EMBL" id="BLJN01000004">
    <property type="protein sequence ID" value="GFE82414.1"/>
    <property type="molecule type" value="Genomic_DNA"/>
</dbReference>
<dbReference type="Proteomes" id="UP000445000">
    <property type="component" value="Unassembled WGS sequence"/>
</dbReference>
<dbReference type="Pfam" id="PF00593">
    <property type="entry name" value="TonB_dep_Rec_b-barrel"/>
    <property type="match status" value="1"/>
</dbReference>
<evidence type="ECO:0000256" key="1">
    <source>
        <dbReference type="ARBA" id="ARBA00004571"/>
    </source>
</evidence>
<evidence type="ECO:0000313" key="16">
    <source>
        <dbReference type="Proteomes" id="UP000445000"/>
    </source>
</evidence>
<keyword evidence="4" id="KW-0410">Iron transport</keyword>
<dbReference type="Gene3D" id="2.170.130.10">
    <property type="entry name" value="TonB-dependent receptor, plug domain"/>
    <property type="match status" value="1"/>
</dbReference>
<feature type="region of interest" description="Disordered" evidence="12">
    <location>
        <begin position="126"/>
        <end position="145"/>
    </location>
</feature>
<keyword evidence="6" id="KW-0408">Iron</keyword>
<dbReference type="InterPro" id="IPR012910">
    <property type="entry name" value="Plug_dom"/>
</dbReference>
<comment type="subcellular location">
    <subcellularLocation>
        <location evidence="1 10">Cell outer membrane</location>
        <topology evidence="1 10">Multi-pass membrane protein</topology>
    </subcellularLocation>
</comment>
<dbReference type="Pfam" id="PF07715">
    <property type="entry name" value="Plug"/>
    <property type="match status" value="1"/>
</dbReference>
<evidence type="ECO:0000256" key="9">
    <source>
        <dbReference type="ARBA" id="ARBA00023237"/>
    </source>
</evidence>
<keyword evidence="7 11" id="KW-0798">TonB box</keyword>
<dbReference type="AlphaFoldDB" id="A0A829YGN7"/>
<dbReference type="GO" id="GO:0009279">
    <property type="term" value="C:cell outer membrane"/>
    <property type="evidence" value="ECO:0007669"/>
    <property type="project" value="UniProtKB-SubCell"/>
</dbReference>